<proteinExistence type="predicted"/>
<evidence type="ECO:0000313" key="2">
    <source>
        <dbReference type="EnsemblPlants" id="QL01p018515:mrna"/>
    </source>
</evidence>
<name>A0A7N2KMS9_QUELO</name>
<feature type="region of interest" description="Disordered" evidence="1">
    <location>
        <begin position="325"/>
        <end position="348"/>
    </location>
</feature>
<dbReference type="Gene3D" id="3.60.10.10">
    <property type="entry name" value="Endonuclease/exonuclease/phosphatase"/>
    <property type="match status" value="1"/>
</dbReference>
<dbReference type="EnsemblPlants" id="QL01p018515:mrna">
    <property type="protein sequence ID" value="QL01p018515:mrna"/>
    <property type="gene ID" value="QL01p018515"/>
</dbReference>
<dbReference type="EMBL" id="LRBV02000001">
    <property type="status" value="NOT_ANNOTATED_CDS"/>
    <property type="molecule type" value="Genomic_DNA"/>
</dbReference>
<dbReference type="Gramene" id="QL01p018515:mrna">
    <property type="protein sequence ID" value="QL01p018515:mrna"/>
    <property type="gene ID" value="QL01p018515"/>
</dbReference>
<accession>A0A7N2KMS9</accession>
<evidence type="ECO:0000256" key="1">
    <source>
        <dbReference type="SAM" id="MobiDB-lite"/>
    </source>
</evidence>
<feature type="compositionally biased region" description="Polar residues" evidence="1">
    <location>
        <begin position="127"/>
        <end position="136"/>
    </location>
</feature>
<dbReference type="PANTHER" id="PTHR35218">
    <property type="entry name" value="RNASE H DOMAIN-CONTAINING PROTEIN"/>
    <property type="match status" value="1"/>
</dbReference>
<organism evidence="2 3">
    <name type="scientific">Quercus lobata</name>
    <name type="common">Valley oak</name>
    <dbReference type="NCBI Taxonomy" id="97700"/>
    <lineage>
        <taxon>Eukaryota</taxon>
        <taxon>Viridiplantae</taxon>
        <taxon>Streptophyta</taxon>
        <taxon>Embryophyta</taxon>
        <taxon>Tracheophyta</taxon>
        <taxon>Spermatophyta</taxon>
        <taxon>Magnoliopsida</taxon>
        <taxon>eudicotyledons</taxon>
        <taxon>Gunneridae</taxon>
        <taxon>Pentapetalae</taxon>
        <taxon>rosids</taxon>
        <taxon>fabids</taxon>
        <taxon>Fagales</taxon>
        <taxon>Fagaceae</taxon>
        <taxon>Quercus</taxon>
    </lineage>
</organism>
<reference evidence="2 3" key="1">
    <citation type="journal article" date="2016" name="G3 (Bethesda)">
        <title>First Draft Assembly and Annotation of the Genome of a California Endemic Oak Quercus lobata Nee (Fagaceae).</title>
        <authorList>
            <person name="Sork V.L."/>
            <person name="Fitz-Gibbon S.T."/>
            <person name="Puiu D."/>
            <person name="Crepeau M."/>
            <person name="Gugger P.F."/>
            <person name="Sherman R."/>
            <person name="Stevens K."/>
            <person name="Langley C.H."/>
            <person name="Pellegrini M."/>
            <person name="Salzberg S.L."/>
        </authorList>
    </citation>
    <scope>NUCLEOTIDE SEQUENCE [LARGE SCALE GENOMIC DNA]</scope>
    <source>
        <strain evidence="2 3">cv. SW786</strain>
    </source>
</reference>
<keyword evidence="3" id="KW-1185">Reference proteome</keyword>
<dbReference type="PANTHER" id="PTHR35218:SF9">
    <property type="entry name" value="ENDONUCLEASE_EXONUCLEASE_PHOSPHATASE DOMAIN-CONTAINING PROTEIN"/>
    <property type="match status" value="1"/>
</dbReference>
<sequence>MVSVDLGNDFFLIKFQLKEDHAKLPELPIEYYEPSTLREIGEAIRPVLRIDAHTTTEYRVENCPYKINTPMMSEVEKEAGKSQEVVGQKPSEEALDPFGPQVLVARKWQPNKKLLKDKVQPSPLGPFNQSPSSQAVPSPCRPTVGSVKVGENSFGGNQKPIFNLEFSVKRTDHSVKPKTSSKPTPGVKMMGAKGSELGPKSTYHRKNYREASGRKETNKNTIPFWKEVVANPFGTSTECGSKLSSLSSSSSDMRDFREFKARGSTTTMEKAASSCTNVEELNMVDGDAQVSDEGLAASTESILANISNCPLKQIDPTLQLGRVGKENEEAQTGDELSRDPNETPEVPAEDMQFDEGTLNPTFCNNVIELVRIYSPTILILTETKVSGERAKRIADRLPFDGAIFANTIGLSGGLWLLWDSSRVDIVELSSTEQEIHAMVTPNYSSSPWLLSTIYANPRLVERHLLWENLMVVSMLHSLPWVIARDFNELVEGDRNTGFYHSLALVHRRRKRITCMKDRAGNWIKGEREIAEFIRNGYVELFSSSHSHAIRSNWDSPFWHSYLVDSEAEKLTLPVSDEDIKAGLWFLKAFKASSFDGLHAGFFHRFLLLVGDSVRDKVKNIFTSGKIPEYLNQTIITLIPKCKNLEAFNHYCPIRLCNMVYKIESNWFDQFNYED</sequence>
<dbReference type="InParanoid" id="A0A7N2KMS9"/>
<evidence type="ECO:0000313" key="3">
    <source>
        <dbReference type="Proteomes" id="UP000594261"/>
    </source>
</evidence>
<dbReference type="InterPro" id="IPR036691">
    <property type="entry name" value="Endo/exonu/phosph_ase_sf"/>
</dbReference>
<reference evidence="2" key="2">
    <citation type="submission" date="2021-01" db="UniProtKB">
        <authorList>
            <consortium name="EnsemblPlants"/>
        </authorList>
    </citation>
    <scope>IDENTIFICATION</scope>
</reference>
<dbReference type="Proteomes" id="UP000594261">
    <property type="component" value="Chromosome 1"/>
</dbReference>
<protein>
    <submittedName>
        <fullName evidence="2">Uncharacterized protein</fullName>
    </submittedName>
</protein>
<feature type="region of interest" description="Disordered" evidence="1">
    <location>
        <begin position="172"/>
        <end position="202"/>
    </location>
</feature>
<feature type="region of interest" description="Disordered" evidence="1">
    <location>
        <begin position="117"/>
        <end position="143"/>
    </location>
</feature>
<dbReference type="AlphaFoldDB" id="A0A7N2KMS9"/>
<dbReference type="SUPFAM" id="SSF56219">
    <property type="entry name" value="DNase I-like"/>
    <property type="match status" value="1"/>
</dbReference>